<keyword evidence="7" id="KW-0067">ATP-binding</keyword>
<dbReference type="Pfam" id="PF01909">
    <property type="entry name" value="NTP_transf_2"/>
    <property type="match status" value="1"/>
</dbReference>
<evidence type="ECO:0000256" key="3">
    <source>
        <dbReference type="ARBA" id="ARBA00022679"/>
    </source>
</evidence>
<evidence type="ECO:0000256" key="5">
    <source>
        <dbReference type="ARBA" id="ARBA00022723"/>
    </source>
</evidence>
<dbReference type="Proteomes" id="UP001056981">
    <property type="component" value="Chromosome"/>
</dbReference>
<dbReference type="RefSeq" id="WP_253700565.1">
    <property type="nucleotide sequence ID" value="NZ_CP051522.1"/>
</dbReference>
<evidence type="ECO:0000256" key="8">
    <source>
        <dbReference type="ARBA" id="ARBA00022842"/>
    </source>
</evidence>
<keyword evidence="8" id="KW-0460">Magnesium</keyword>
<dbReference type="SUPFAM" id="SSF81301">
    <property type="entry name" value="Nucleotidyltransferase"/>
    <property type="match status" value="1"/>
</dbReference>
<dbReference type="GO" id="GO:0046872">
    <property type="term" value="F:metal ion binding"/>
    <property type="evidence" value="ECO:0007669"/>
    <property type="project" value="UniProtKB-KW"/>
</dbReference>
<accession>A0A9Q9EYH5</accession>
<proteinExistence type="inferred from homology"/>
<evidence type="ECO:0000259" key="10">
    <source>
        <dbReference type="Pfam" id="PF01909"/>
    </source>
</evidence>
<dbReference type="Gene3D" id="3.30.460.10">
    <property type="entry name" value="Beta Polymerase, domain 2"/>
    <property type="match status" value="1"/>
</dbReference>
<keyword evidence="6" id="KW-0547">Nucleotide-binding</keyword>
<dbReference type="InterPro" id="IPR052038">
    <property type="entry name" value="Type-VII_TA_antitoxin"/>
</dbReference>
<dbReference type="PANTHER" id="PTHR33571">
    <property type="entry name" value="SSL8005 PROTEIN"/>
    <property type="match status" value="1"/>
</dbReference>
<evidence type="ECO:0000313" key="12">
    <source>
        <dbReference type="Proteomes" id="UP001056981"/>
    </source>
</evidence>
<dbReference type="EMBL" id="CP051635">
    <property type="protein sequence ID" value="UTC99884.1"/>
    <property type="molecule type" value="Genomic_DNA"/>
</dbReference>
<sequence length="107" mass="12433">MNVFEKLRKNGIKISQEDIKIIAEKYNIKEISVFGSSIRDDFHSDSDIDLLIEFYNSENISLYDIIDIQAYFEKLTQRAVDIVEPAGLRNPYRRNTILATKEILYAA</sequence>
<dbReference type="GO" id="GO:0016779">
    <property type="term" value="F:nucleotidyltransferase activity"/>
    <property type="evidence" value="ECO:0007669"/>
    <property type="project" value="UniProtKB-KW"/>
</dbReference>
<evidence type="ECO:0000256" key="4">
    <source>
        <dbReference type="ARBA" id="ARBA00022695"/>
    </source>
</evidence>
<evidence type="ECO:0000313" key="11">
    <source>
        <dbReference type="EMBL" id="UTC99884.1"/>
    </source>
</evidence>
<evidence type="ECO:0000256" key="2">
    <source>
        <dbReference type="ARBA" id="ARBA00022649"/>
    </source>
</evidence>
<dbReference type="PANTHER" id="PTHR33571:SF12">
    <property type="entry name" value="BSL3053 PROTEIN"/>
    <property type="match status" value="1"/>
</dbReference>
<evidence type="ECO:0000256" key="6">
    <source>
        <dbReference type="ARBA" id="ARBA00022741"/>
    </source>
</evidence>
<reference evidence="11" key="1">
    <citation type="submission" date="2020-04" db="EMBL/GenBank/DDBJ databases">
        <title>Comparative genomics of oral phylogroup-2 Treponema strains.</title>
        <authorList>
            <person name="Zeng H."/>
            <person name="Chan Y.K."/>
            <person name="Watt R.M."/>
        </authorList>
    </citation>
    <scope>NUCLEOTIDE SEQUENCE</scope>
    <source>
        <strain evidence="11">OMZ 905</strain>
    </source>
</reference>
<comment type="cofactor">
    <cofactor evidence="1">
        <name>Mg(2+)</name>
        <dbReference type="ChEBI" id="CHEBI:18420"/>
    </cofactor>
</comment>
<dbReference type="InterPro" id="IPR043519">
    <property type="entry name" value="NT_sf"/>
</dbReference>
<protein>
    <recommendedName>
        <fullName evidence="10">Polymerase nucleotidyl transferase domain-containing protein</fullName>
    </recommendedName>
</protein>
<name>A0A9Q9EYH5_TREDN</name>
<organism evidence="11 12">
    <name type="scientific">Treponema denticola</name>
    <dbReference type="NCBI Taxonomy" id="158"/>
    <lineage>
        <taxon>Bacteria</taxon>
        <taxon>Pseudomonadati</taxon>
        <taxon>Spirochaetota</taxon>
        <taxon>Spirochaetia</taxon>
        <taxon>Spirochaetales</taxon>
        <taxon>Treponemataceae</taxon>
        <taxon>Treponema</taxon>
    </lineage>
</organism>
<comment type="similarity">
    <text evidence="9">Belongs to the MntA antitoxin family.</text>
</comment>
<keyword evidence="5" id="KW-0479">Metal-binding</keyword>
<evidence type="ECO:0000256" key="9">
    <source>
        <dbReference type="ARBA" id="ARBA00038276"/>
    </source>
</evidence>
<dbReference type="CDD" id="cd05403">
    <property type="entry name" value="NT_KNTase_like"/>
    <property type="match status" value="1"/>
</dbReference>
<evidence type="ECO:0000256" key="7">
    <source>
        <dbReference type="ARBA" id="ARBA00022840"/>
    </source>
</evidence>
<keyword evidence="3" id="KW-0808">Transferase</keyword>
<gene>
    <name evidence="11" type="ORF">E4N86_03870</name>
</gene>
<dbReference type="AlphaFoldDB" id="A0A9Q9EYH5"/>
<evidence type="ECO:0000256" key="1">
    <source>
        <dbReference type="ARBA" id="ARBA00001946"/>
    </source>
</evidence>
<dbReference type="GO" id="GO:0005524">
    <property type="term" value="F:ATP binding"/>
    <property type="evidence" value="ECO:0007669"/>
    <property type="project" value="UniProtKB-KW"/>
</dbReference>
<keyword evidence="4" id="KW-0548">Nucleotidyltransferase</keyword>
<keyword evidence="2" id="KW-1277">Toxin-antitoxin system</keyword>
<feature type="domain" description="Polymerase nucleotidyl transferase" evidence="10">
    <location>
        <begin position="19"/>
        <end position="99"/>
    </location>
</feature>
<dbReference type="InterPro" id="IPR002934">
    <property type="entry name" value="Polymerase_NTP_transf_dom"/>
</dbReference>